<keyword evidence="10 14" id="KW-0418">Kinase</keyword>
<evidence type="ECO:0000313" key="17">
    <source>
        <dbReference type="EMBL" id="MFD1641643.1"/>
    </source>
</evidence>
<evidence type="ECO:0000256" key="6">
    <source>
        <dbReference type="ARBA" id="ARBA00022490"/>
    </source>
</evidence>
<keyword evidence="8 14" id="KW-0808">Transferase</keyword>
<dbReference type="GO" id="GO:0008652">
    <property type="term" value="P:amino acid biosynthetic process"/>
    <property type="evidence" value="ECO:0007669"/>
    <property type="project" value="UniProtKB-KW"/>
</dbReference>
<dbReference type="HAMAP" id="MF_00370">
    <property type="entry name" value="Shik_kinase_arch"/>
    <property type="match status" value="1"/>
</dbReference>
<dbReference type="EC" id="2.7.1.71" evidence="4 14"/>
<sequence>MKGVASAPGAGTVLNALATHTGAAFGIDVDTTATVDLDASVESVTGEIAAAPDGDTRLIERCVELVTERFGNGEGGTVHTDSEVPMAAGLKSSSAAANATVLAALDALGVSVVDPTGEGELDGEAAVGASDEITYLDACRLGVEAARDVGVTITGAFDDAAASMVGGVVVTDNDTDELLARETREWDVLVWTPPERAYSADADVDRCGNITEMAELVEELALDGRYGKAMTVNGLAYSAALDFATDPAVEAMPHAEGVSLSGTGPSVVAVGDGESLAAVREQWAARDGSLLETTTRTEGARIQ</sequence>
<keyword evidence="11 14" id="KW-0067">ATP-binding</keyword>
<dbReference type="InterPro" id="IPR010189">
    <property type="entry name" value="SK_arc"/>
</dbReference>
<feature type="binding site" evidence="14">
    <location>
        <begin position="85"/>
        <end position="95"/>
    </location>
    <ligand>
        <name>ATP</name>
        <dbReference type="ChEBI" id="CHEBI:30616"/>
    </ligand>
</feature>
<keyword evidence="7 14" id="KW-0028">Amino-acid biosynthesis</keyword>
<dbReference type="PANTHER" id="PTHR20861:SF3">
    <property type="entry name" value="SHIKIMATE KINASE"/>
    <property type="match status" value="1"/>
</dbReference>
<evidence type="ECO:0000256" key="12">
    <source>
        <dbReference type="ARBA" id="ARBA00023141"/>
    </source>
</evidence>
<evidence type="ECO:0000256" key="4">
    <source>
        <dbReference type="ARBA" id="ARBA00012154"/>
    </source>
</evidence>
<evidence type="ECO:0000259" key="15">
    <source>
        <dbReference type="Pfam" id="PF00288"/>
    </source>
</evidence>
<name>A0ABD6D781_9EURY</name>
<evidence type="ECO:0000256" key="2">
    <source>
        <dbReference type="ARBA" id="ARBA00004842"/>
    </source>
</evidence>
<dbReference type="Pfam" id="PF08544">
    <property type="entry name" value="GHMP_kinases_C"/>
    <property type="match status" value="1"/>
</dbReference>
<evidence type="ECO:0000256" key="9">
    <source>
        <dbReference type="ARBA" id="ARBA00022741"/>
    </source>
</evidence>
<evidence type="ECO:0000256" key="1">
    <source>
        <dbReference type="ARBA" id="ARBA00004496"/>
    </source>
</evidence>
<evidence type="ECO:0000256" key="5">
    <source>
        <dbReference type="ARBA" id="ARBA00013853"/>
    </source>
</evidence>
<dbReference type="Pfam" id="PF00288">
    <property type="entry name" value="GHMP_kinases_N"/>
    <property type="match status" value="1"/>
</dbReference>
<accession>A0ABD6D781</accession>
<comment type="subcellular location">
    <subcellularLocation>
        <location evidence="1 14">Cytoplasm</location>
    </subcellularLocation>
</comment>
<dbReference type="InterPro" id="IPR013750">
    <property type="entry name" value="GHMP_kinase_C_dom"/>
</dbReference>
<evidence type="ECO:0000256" key="14">
    <source>
        <dbReference type="HAMAP-Rule" id="MF_00370"/>
    </source>
</evidence>
<dbReference type="PIRSF" id="PIRSF005758">
    <property type="entry name" value="Shikimt_kin_arch"/>
    <property type="match status" value="1"/>
</dbReference>
<organism evidence="17 18">
    <name type="scientific">Halohasta litorea</name>
    <dbReference type="NCBI Taxonomy" id="869891"/>
    <lineage>
        <taxon>Archaea</taxon>
        <taxon>Methanobacteriati</taxon>
        <taxon>Methanobacteriota</taxon>
        <taxon>Stenosarchaea group</taxon>
        <taxon>Halobacteria</taxon>
        <taxon>Halobacteriales</taxon>
        <taxon>Haloferacaceae</taxon>
        <taxon>Halohasta</taxon>
    </lineage>
</organism>
<evidence type="ECO:0000256" key="7">
    <source>
        <dbReference type="ARBA" id="ARBA00022605"/>
    </source>
</evidence>
<dbReference type="EMBL" id="JBHUDM010000002">
    <property type="protein sequence ID" value="MFD1641643.1"/>
    <property type="molecule type" value="Genomic_DNA"/>
</dbReference>
<dbReference type="AlphaFoldDB" id="A0ABD6D781"/>
<keyword evidence="9 14" id="KW-0547">Nucleotide-binding</keyword>
<feature type="domain" description="GHMP kinase C-terminal" evidence="16">
    <location>
        <begin position="227"/>
        <end position="285"/>
    </location>
</feature>
<gene>
    <name evidence="14" type="primary">aroK</name>
    <name evidence="17" type="ORF">ACFSBW_07130</name>
</gene>
<comment type="caution">
    <text evidence="17">The sequence shown here is derived from an EMBL/GenBank/DDBJ whole genome shotgun (WGS) entry which is preliminary data.</text>
</comment>
<evidence type="ECO:0000313" key="18">
    <source>
        <dbReference type="Proteomes" id="UP001597052"/>
    </source>
</evidence>
<dbReference type="GO" id="GO:0009423">
    <property type="term" value="P:chorismate biosynthetic process"/>
    <property type="evidence" value="ECO:0007669"/>
    <property type="project" value="UniProtKB-UniRule"/>
</dbReference>
<dbReference type="GO" id="GO:0005524">
    <property type="term" value="F:ATP binding"/>
    <property type="evidence" value="ECO:0007669"/>
    <property type="project" value="UniProtKB-UniRule"/>
</dbReference>
<dbReference type="Proteomes" id="UP001597052">
    <property type="component" value="Unassembled WGS sequence"/>
</dbReference>
<comment type="similarity">
    <text evidence="3 14">Belongs to the GHMP kinase family. Archaeal shikimate kinase subfamily.</text>
</comment>
<feature type="domain" description="GHMP kinase N-terminal" evidence="15">
    <location>
        <begin position="58"/>
        <end position="111"/>
    </location>
</feature>
<dbReference type="InterPro" id="IPR014721">
    <property type="entry name" value="Ribsml_uS5_D2-typ_fold_subgr"/>
</dbReference>
<dbReference type="GO" id="GO:0005737">
    <property type="term" value="C:cytoplasm"/>
    <property type="evidence" value="ECO:0007669"/>
    <property type="project" value="UniProtKB-SubCell"/>
</dbReference>
<dbReference type="GO" id="GO:0009073">
    <property type="term" value="P:aromatic amino acid family biosynthetic process"/>
    <property type="evidence" value="ECO:0007669"/>
    <property type="project" value="UniProtKB-KW"/>
</dbReference>
<comment type="pathway">
    <text evidence="2 14">Metabolic intermediate biosynthesis; chorismate biosynthesis; chorismate from D-erythrose 4-phosphate and phosphoenolpyruvate: step 5/7.</text>
</comment>
<keyword evidence="6 14" id="KW-0963">Cytoplasm</keyword>
<dbReference type="InterPro" id="IPR006204">
    <property type="entry name" value="GHMP_kinase_N_dom"/>
</dbReference>
<dbReference type="GO" id="GO:0004765">
    <property type="term" value="F:shikimate kinase activity"/>
    <property type="evidence" value="ECO:0007669"/>
    <property type="project" value="UniProtKB-UniRule"/>
</dbReference>
<protein>
    <recommendedName>
        <fullName evidence="5 14">Shikimate kinase</fullName>
        <shortName evidence="14">SK</shortName>
        <ecNumber evidence="4 14">2.7.1.71</ecNumber>
    </recommendedName>
</protein>
<evidence type="ECO:0000256" key="8">
    <source>
        <dbReference type="ARBA" id="ARBA00022679"/>
    </source>
</evidence>
<keyword evidence="18" id="KW-1185">Reference proteome</keyword>
<proteinExistence type="inferred from homology"/>
<evidence type="ECO:0000256" key="11">
    <source>
        <dbReference type="ARBA" id="ARBA00022840"/>
    </source>
</evidence>
<evidence type="ECO:0000256" key="10">
    <source>
        <dbReference type="ARBA" id="ARBA00022777"/>
    </source>
</evidence>
<evidence type="ECO:0000259" key="16">
    <source>
        <dbReference type="Pfam" id="PF08544"/>
    </source>
</evidence>
<evidence type="ECO:0000256" key="3">
    <source>
        <dbReference type="ARBA" id="ARBA00010202"/>
    </source>
</evidence>
<keyword evidence="12 14" id="KW-0057">Aromatic amino acid biosynthesis</keyword>
<comment type="catalytic activity">
    <reaction evidence="13 14">
        <text>shikimate + ATP = 3-phosphoshikimate + ADP + H(+)</text>
        <dbReference type="Rhea" id="RHEA:13121"/>
        <dbReference type="ChEBI" id="CHEBI:15378"/>
        <dbReference type="ChEBI" id="CHEBI:30616"/>
        <dbReference type="ChEBI" id="CHEBI:36208"/>
        <dbReference type="ChEBI" id="CHEBI:145989"/>
        <dbReference type="ChEBI" id="CHEBI:456216"/>
        <dbReference type="EC" id="2.7.1.71"/>
    </reaction>
</comment>
<dbReference type="PANTHER" id="PTHR20861">
    <property type="entry name" value="HOMOSERINE/4-DIPHOSPHOCYTIDYL-2-C-METHYL-D-ERYTHRITOL KINASE"/>
    <property type="match status" value="1"/>
</dbReference>
<evidence type="ECO:0000256" key="13">
    <source>
        <dbReference type="ARBA" id="ARBA00048567"/>
    </source>
</evidence>
<reference evidence="17 18" key="1">
    <citation type="journal article" date="2019" name="Int. J. Syst. Evol. Microbiol.">
        <title>The Global Catalogue of Microorganisms (GCM) 10K type strain sequencing project: providing services to taxonomists for standard genome sequencing and annotation.</title>
        <authorList>
            <consortium name="The Broad Institute Genomics Platform"/>
            <consortium name="The Broad Institute Genome Sequencing Center for Infectious Disease"/>
            <person name="Wu L."/>
            <person name="Ma J."/>
        </authorList>
    </citation>
    <scope>NUCLEOTIDE SEQUENCE [LARGE SCALE GENOMIC DNA]</scope>
    <source>
        <strain evidence="17 18">CGMCC 1.10593</strain>
    </source>
</reference>
<dbReference type="SUPFAM" id="SSF54211">
    <property type="entry name" value="Ribosomal protein S5 domain 2-like"/>
    <property type="match status" value="1"/>
</dbReference>
<dbReference type="InterPro" id="IPR020568">
    <property type="entry name" value="Ribosomal_Su5_D2-typ_SF"/>
</dbReference>
<dbReference type="RefSeq" id="WP_256396757.1">
    <property type="nucleotide sequence ID" value="NZ_JANHDJ010000005.1"/>
</dbReference>
<dbReference type="Gene3D" id="3.30.230.10">
    <property type="match status" value="1"/>
</dbReference>
<dbReference type="NCBIfam" id="TIGR01920">
    <property type="entry name" value="Shik_kin_archae"/>
    <property type="match status" value="1"/>
</dbReference>